<name>A0A927GBQ0_9BACT</name>
<dbReference type="PANTHER" id="PTHR42760:SF133">
    <property type="entry name" value="3-OXOACYL-[ACYL-CARRIER-PROTEIN] REDUCTASE"/>
    <property type="match status" value="1"/>
</dbReference>
<organism evidence="4 5">
    <name type="scientific">Spirosoma validum</name>
    <dbReference type="NCBI Taxonomy" id="2771355"/>
    <lineage>
        <taxon>Bacteria</taxon>
        <taxon>Pseudomonadati</taxon>
        <taxon>Bacteroidota</taxon>
        <taxon>Cytophagia</taxon>
        <taxon>Cytophagales</taxon>
        <taxon>Cytophagaceae</taxon>
        <taxon>Spirosoma</taxon>
    </lineage>
</organism>
<dbReference type="PANTHER" id="PTHR42760">
    <property type="entry name" value="SHORT-CHAIN DEHYDROGENASES/REDUCTASES FAMILY MEMBER"/>
    <property type="match status" value="1"/>
</dbReference>
<dbReference type="EMBL" id="JACXAA010000001">
    <property type="protein sequence ID" value="MBD2751942.1"/>
    <property type="molecule type" value="Genomic_DNA"/>
</dbReference>
<dbReference type="InterPro" id="IPR002347">
    <property type="entry name" value="SDR_fam"/>
</dbReference>
<evidence type="ECO:0000313" key="4">
    <source>
        <dbReference type="EMBL" id="MBD2751942.1"/>
    </source>
</evidence>
<comment type="caution">
    <text evidence="4">The sequence shown here is derived from an EMBL/GenBank/DDBJ whole genome shotgun (WGS) entry which is preliminary data.</text>
</comment>
<dbReference type="Gene3D" id="3.40.50.720">
    <property type="entry name" value="NAD(P)-binding Rossmann-like Domain"/>
    <property type="match status" value="1"/>
</dbReference>
<dbReference type="Proteomes" id="UP000653797">
    <property type="component" value="Unassembled WGS sequence"/>
</dbReference>
<dbReference type="GO" id="GO:0006633">
    <property type="term" value="P:fatty acid biosynthetic process"/>
    <property type="evidence" value="ECO:0007669"/>
    <property type="project" value="TreeGrafter"/>
</dbReference>
<dbReference type="InterPro" id="IPR020904">
    <property type="entry name" value="Sc_DH/Rdtase_CS"/>
</dbReference>
<dbReference type="AlphaFoldDB" id="A0A927GBQ0"/>
<dbReference type="FunFam" id="3.40.50.720:FF:000173">
    <property type="entry name" value="3-oxoacyl-[acyl-carrier protein] reductase"/>
    <property type="match status" value="1"/>
</dbReference>
<dbReference type="InterPro" id="IPR036291">
    <property type="entry name" value="NAD(P)-bd_dom_sf"/>
</dbReference>
<reference evidence="4" key="1">
    <citation type="submission" date="2020-09" db="EMBL/GenBank/DDBJ databases">
        <authorList>
            <person name="Kim M.K."/>
        </authorList>
    </citation>
    <scope>NUCLEOTIDE SEQUENCE</scope>
    <source>
        <strain evidence="4">BT704</strain>
    </source>
</reference>
<dbReference type="Pfam" id="PF13561">
    <property type="entry name" value="adh_short_C2"/>
    <property type="match status" value="1"/>
</dbReference>
<protein>
    <submittedName>
        <fullName evidence="4">3-ketoacyl-ACP reductase</fullName>
    </submittedName>
</protein>
<dbReference type="NCBIfam" id="NF009386">
    <property type="entry name" value="PRK12745.1"/>
    <property type="match status" value="1"/>
</dbReference>
<dbReference type="SMART" id="SM00822">
    <property type="entry name" value="PKS_KR"/>
    <property type="match status" value="1"/>
</dbReference>
<proteinExistence type="inferred from homology"/>
<dbReference type="InterPro" id="IPR057326">
    <property type="entry name" value="KR_dom"/>
</dbReference>
<dbReference type="GO" id="GO:0048038">
    <property type="term" value="F:quinone binding"/>
    <property type="evidence" value="ECO:0007669"/>
    <property type="project" value="TreeGrafter"/>
</dbReference>
<dbReference type="PRINTS" id="PR00081">
    <property type="entry name" value="GDHRDH"/>
</dbReference>
<comment type="similarity">
    <text evidence="1">Belongs to the short-chain dehydrogenases/reductases (SDR) family.</text>
</comment>
<keyword evidence="2" id="KW-0560">Oxidoreductase</keyword>
<dbReference type="RefSeq" id="WP_191037564.1">
    <property type="nucleotide sequence ID" value="NZ_JACXAA010000001.1"/>
</dbReference>
<dbReference type="GO" id="GO:0016616">
    <property type="term" value="F:oxidoreductase activity, acting on the CH-OH group of donors, NAD or NADP as acceptor"/>
    <property type="evidence" value="ECO:0007669"/>
    <property type="project" value="TreeGrafter"/>
</dbReference>
<evidence type="ECO:0000256" key="2">
    <source>
        <dbReference type="ARBA" id="ARBA00023002"/>
    </source>
</evidence>
<dbReference type="PRINTS" id="PR00080">
    <property type="entry name" value="SDRFAMILY"/>
</dbReference>
<accession>A0A927GBQ0</accession>
<keyword evidence="5" id="KW-1185">Reference proteome</keyword>
<dbReference type="PROSITE" id="PS00061">
    <property type="entry name" value="ADH_SHORT"/>
    <property type="match status" value="1"/>
</dbReference>
<evidence type="ECO:0000256" key="1">
    <source>
        <dbReference type="ARBA" id="ARBA00006484"/>
    </source>
</evidence>
<evidence type="ECO:0000259" key="3">
    <source>
        <dbReference type="SMART" id="SM00822"/>
    </source>
</evidence>
<feature type="domain" description="Ketoreductase" evidence="3">
    <location>
        <begin position="8"/>
        <end position="191"/>
    </location>
</feature>
<evidence type="ECO:0000313" key="5">
    <source>
        <dbReference type="Proteomes" id="UP000653797"/>
    </source>
</evidence>
<gene>
    <name evidence="4" type="ORF">IC230_03495</name>
</gene>
<dbReference type="SUPFAM" id="SSF51735">
    <property type="entry name" value="NAD(P)-binding Rossmann-fold domains"/>
    <property type="match status" value="1"/>
</dbReference>
<sequence>MKNADGRPVALITGGSRGIGYGVAEQLAKEGFDLAINGVRSEALVTEALDDLRSLGAEVIYCPGDIASREDRRAILTKIQTHFGRLNVLVNNAGVAPKERRDILEATEESFQYVLSTNLQGPYFLTQAVANWMIEQKRSDVTFTGCIISVSSVSATVASVNRGEYCVAKAGLSMMTQLFAARLGEFDIPVYEVRPGIIQTDMTAGVTAKYDKLIADGLCVQKRWGYPDDVGKAVAALARGNFPYSTGQVIMVDGGMTLPRL</sequence>